<sequence length="49" mass="5734">TNIQEDKNQKGHIKYITKTIYLLHIEKILLIIETVISYQCSGLQSIQYP</sequence>
<protein>
    <submittedName>
        <fullName evidence="1">Uncharacterized protein</fullName>
    </submittedName>
</protein>
<proteinExistence type="predicted"/>
<reference evidence="1" key="1">
    <citation type="submission" date="2014-05" db="EMBL/GenBank/DDBJ databases">
        <authorList>
            <person name="Chronopoulou M."/>
        </authorList>
    </citation>
    <scope>NUCLEOTIDE SEQUENCE</scope>
    <source>
        <tissue evidence="1">Whole organism</tissue>
    </source>
</reference>
<dbReference type="AlphaFoldDB" id="A0A0K2VKS7"/>
<dbReference type="EMBL" id="HACA01033549">
    <property type="protein sequence ID" value="CDW50910.1"/>
    <property type="molecule type" value="Transcribed_RNA"/>
</dbReference>
<name>A0A0K2VKS7_LEPSM</name>
<feature type="non-terminal residue" evidence="1">
    <location>
        <position position="49"/>
    </location>
</feature>
<feature type="non-terminal residue" evidence="1">
    <location>
        <position position="1"/>
    </location>
</feature>
<accession>A0A0K2VKS7</accession>
<organism evidence="1">
    <name type="scientific">Lepeophtheirus salmonis</name>
    <name type="common">Salmon louse</name>
    <name type="synonym">Caligus salmonis</name>
    <dbReference type="NCBI Taxonomy" id="72036"/>
    <lineage>
        <taxon>Eukaryota</taxon>
        <taxon>Metazoa</taxon>
        <taxon>Ecdysozoa</taxon>
        <taxon>Arthropoda</taxon>
        <taxon>Crustacea</taxon>
        <taxon>Multicrustacea</taxon>
        <taxon>Hexanauplia</taxon>
        <taxon>Copepoda</taxon>
        <taxon>Siphonostomatoida</taxon>
        <taxon>Caligidae</taxon>
        <taxon>Lepeophtheirus</taxon>
    </lineage>
</organism>
<evidence type="ECO:0000313" key="1">
    <source>
        <dbReference type="EMBL" id="CDW50910.1"/>
    </source>
</evidence>